<sequence length="103" mass="11739">MKKNFINFILTTTTAIVVVLLVTLGDRIKSKQAEVIVLCAILLLVSVLYHAYKQHYSDKRESFFVPKINGIGFSVNPNTFEGKIIWYVVFLVVIIFLLVTIFT</sequence>
<organism evidence="2 3">
    <name type="scientific">Lacticaseibacillus paracasei</name>
    <name type="common">Lactobacillus paracasei</name>
    <dbReference type="NCBI Taxonomy" id="1597"/>
    <lineage>
        <taxon>Bacteria</taxon>
        <taxon>Bacillati</taxon>
        <taxon>Bacillota</taxon>
        <taxon>Bacilli</taxon>
        <taxon>Lactobacillales</taxon>
        <taxon>Lactobacillaceae</taxon>
        <taxon>Lacticaseibacillus</taxon>
    </lineage>
</organism>
<keyword evidence="1" id="KW-1133">Transmembrane helix</keyword>
<keyword evidence="1" id="KW-0812">Transmembrane</keyword>
<dbReference type="AlphaFoldDB" id="A0A422M5X1"/>
<evidence type="ECO:0000313" key="3">
    <source>
        <dbReference type="Proteomes" id="UP000285532"/>
    </source>
</evidence>
<feature type="transmembrane region" description="Helical" evidence="1">
    <location>
        <begin position="35"/>
        <end position="52"/>
    </location>
</feature>
<evidence type="ECO:0000313" key="2">
    <source>
        <dbReference type="EMBL" id="RND83018.1"/>
    </source>
</evidence>
<dbReference type="RefSeq" id="WP_032761189.1">
    <property type="nucleotide sequence ID" value="NZ_CBDBYF010000001.1"/>
</dbReference>
<keyword evidence="1" id="KW-0472">Membrane</keyword>
<comment type="caution">
    <text evidence="2">The sequence shown here is derived from an EMBL/GenBank/DDBJ whole genome shotgun (WGS) entry which is preliminary data.</text>
</comment>
<protein>
    <submittedName>
        <fullName evidence="2">Uncharacterized protein</fullName>
    </submittedName>
</protein>
<dbReference type="Proteomes" id="UP000285532">
    <property type="component" value="Unassembled WGS sequence"/>
</dbReference>
<feature type="transmembrane region" description="Helical" evidence="1">
    <location>
        <begin position="6"/>
        <end position="23"/>
    </location>
</feature>
<feature type="transmembrane region" description="Helical" evidence="1">
    <location>
        <begin position="84"/>
        <end position="102"/>
    </location>
</feature>
<dbReference type="EMBL" id="LKFU01000097">
    <property type="protein sequence ID" value="RND83018.1"/>
    <property type="molecule type" value="Genomic_DNA"/>
</dbReference>
<accession>A0A422M5X1</accession>
<gene>
    <name evidence="2" type="ORF">FAM18172_02554</name>
</gene>
<reference evidence="2 3" key="1">
    <citation type="journal article" date="2018" name="Front. Microbiol.">
        <title>Conversion of Methionine to Cysteine in Lactobacillus paracasei Depends on the Highly Mobile cysK-ctl-cysE Gene Cluster.</title>
        <authorList>
            <person name="Wuthrich D."/>
            <person name="Irmler S."/>
            <person name="Berthoud H."/>
            <person name="Guggenbuhl B."/>
            <person name="Eugster E."/>
            <person name="Bruggmann R."/>
        </authorList>
    </citation>
    <scope>NUCLEOTIDE SEQUENCE [LARGE SCALE GENOMIC DNA]</scope>
    <source>
        <strain evidence="2 3">FAM18172</strain>
    </source>
</reference>
<proteinExistence type="predicted"/>
<evidence type="ECO:0000256" key="1">
    <source>
        <dbReference type="SAM" id="Phobius"/>
    </source>
</evidence>
<name>A0A422M5X1_LACPA</name>